<evidence type="ECO:0000313" key="5">
    <source>
        <dbReference type="Proteomes" id="UP001370758"/>
    </source>
</evidence>
<dbReference type="GO" id="GO:0045547">
    <property type="term" value="F:ditrans,polycis-polyprenyl diphosphate synthase [(2E,6E)-farnesyl diphosphate specific] activity"/>
    <property type="evidence" value="ECO:0007669"/>
    <property type="project" value="TreeGrafter"/>
</dbReference>
<reference evidence="4 5" key="1">
    <citation type="submission" date="2023-08" db="EMBL/GenBank/DDBJ databases">
        <authorList>
            <person name="Palmer J.M."/>
        </authorList>
    </citation>
    <scope>NUCLEOTIDE SEQUENCE [LARGE SCALE GENOMIC DNA]</scope>
    <source>
        <strain evidence="4 5">TWF481</strain>
    </source>
</reference>
<dbReference type="InterPro" id="IPR036424">
    <property type="entry name" value="UPP_synth-like_sf"/>
</dbReference>
<comment type="caution">
    <text evidence="4">The sequence shown here is derived from an EMBL/GenBank/DDBJ whole genome shotgun (WGS) entry which is preliminary data.</text>
</comment>
<evidence type="ECO:0000256" key="1">
    <source>
        <dbReference type="ARBA" id="ARBA00022679"/>
    </source>
</evidence>
<name>A0AAV9W0L2_9PEZI</name>
<accession>A0AAV9W0L2</accession>
<dbReference type="GO" id="GO:0005783">
    <property type="term" value="C:endoplasmic reticulum"/>
    <property type="evidence" value="ECO:0007669"/>
    <property type="project" value="TreeGrafter"/>
</dbReference>
<evidence type="ECO:0000313" key="4">
    <source>
        <dbReference type="EMBL" id="KAK6499945.1"/>
    </source>
</evidence>
<keyword evidence="5" id="KW-1185">Reference proteome</keyword>
<dbReference type="EMBL" id="JAVHJL010000007">
    <property type="protein sequence ID" value="KAK6499945.1"/>
    <property type="molecule type" value="Genomic_DNA"/>
</dbReference>
<dbReference type="GO" id="GO:0016491">
    <property type="term" value="F:oxidoreductase activity"/>
    <property type="evidence" value="ECO:0007669"/>
    <property type="project" value="InterPro"/>
</dbReference>
<dbReference type="HAMAP" id="MF_01139">
    <property type="entry name" value="ISPT"/>
    <property type="match status" value="1"/>
</dbReference>
<dbReference type="AlphaFoldDB" id="A0AAV9W0L2"/>
<evidence type="ECO:0000256" key="2">
    <source>
        <dbReference type="SAM" id="MobiDB-lite"/>
    </source>
</evidence>
<dbReference type="PANTHER" id="PTHR10291:SF44">
    <property type="entry name" value="ER-BOUND OXYGENASE MPAB_MPAB'_RUBBER OXYGENASE CATALYTIC DOMAIN-CONTAINING PROTEIN"/>
    <property type="match status" value="1"/>
</dbReference>
<protein>
    <recommendedName>
        <fullName evidence="3">ER-bound oxygenase mpaB/mpaB'/Rubber oxygenase catalytic domain-containing protein</fullName>
    </recommendedName>
</protein>
<keyword evidence="1" id="KW-0808">Transferase</keyword>
<dbReference type="InterPro" id="IPR018713">
    <property type="entry name" value="MPAB/Lcp_cat_dom"/>
</dbReference>
<dbReference type="Proteomes" id="UP001370758">
    <property type="component" value="Unassembled WGS sequence"/>
</dbReference>
<feature type="domain" description="ER-bound oxygenase mpaB/mpaB'/Rubber oxygenase catalytic" evidence="3">
    <location>
        <begin position="62"/>
        <end position="205"/>
    </location>
</feature>
<dbReference type="GO" id="GO:0016094">
    <property type="term" value="P:polyprenol biosynthetic process"/>
    <property type="evidence" value="ECO:0007669"/>
    <property type="project" value="TreeGrafter"/>
</dbReference>
<dbReference type="InterPro" id="IPR001441">
    <property type="entry name" value="UPP_synth-like"/>
</dbReference>
<dbReference type="PANTHER" id="PTHR10291">
    <property type="entry name" value="DEHYDRODOLICHYL DIPHOSPHATE SYNTHASE FAMILY MEMBER"/>
    <property type="match status" value="1"/>
</dbReference>
<organism evidence="4 5">
    <name type="scientific">Arthrobotrys musiformis</name>
    <dbReference type="NCBI Taxonomy" id="47236"/>
    <lineage>
        <taxon>Eukaryota</taxon>
        <taxon>Fungi</taxon>
        <taxon>Dikarya</taxon>
        <taxon>Ascomycota</taxon>
        <taxon>Pezizomycotina</taxon>
        <taxon>Orbiliomycetes</taxon>
        <taxon>Orbiliales</taxon>
        <taxon>Orbiliaceae</taxon>
        <taxon>Arthrobotrys</taxon>
    </lineage>
</organism>
<dbReference type="Gene3D" id="3.40.1180.10">
    <property type="entry name" value="Decaprenyl diphosphate synthase-like"/>
    <property type="match status" value="1"/>
</dbReference>
<dbReference type="SUPFAM" id="SSF64005">
    <property type="entry name" value="Undecaprenyl diphosphate synthase"/>
    <property type="match status" value="1"/>
</dbReference>
<gene>
    <name evidence="4" type="ORF">TWF481_010301</name>
</gene>
<dbReference type="Pfam" id="PF01255">
    <property type="entry name" value="Prenyltransf"/>
    <property type="match status" value="1"/>
</dbReference>
<proteinExistence type="inferred from homology"/>
<feature type="region of interest" description="Disordered" evidence="2">
    <location>
        <begin position="337"/>
        <end position="356"/>
    </location>
</feature>
<dbReference type="Pfam" id="PF09995">
    <property type="entry name" value="MPAB_Lcp_cat"/>
    <property type="match status" value="1"/>
</dbReference>
<dbReference type="NCBIfam" id="TIGR00055">
    <property type="entry name" value="uppS"/>
    <property type="match status" value="1"/>
</dbReference>
<sequence length="634" mass="71584">MDPVIVVLAGGLLVLLPFAAITVSHYARKLHHLWREFRTTRFIWKNKYHSFEQLHSFYDRGDVLLSAVLIASSLQLSHRGMAKAIEAHSSYKSDPWRRLTRTLAFIYIMIRANRRSERQEVVQWLRKIHHNIPLFGFETNVFVFATFAYALARSHEFLGGTPKEADKIIKGVMGMADMLDPKDYGRKVPGTMAEIKEYLRKQLPLDSNIPLEKFLETIELQKVCADQRSNNLGFFLTRPLSSIQFAFLIKFAITLSKKVLTQSTTCHGQGFMNSPVWWCIRKAHRFVAVFHYSACPSMLTFDGTLELLIARYPNLEDVPIGLYREIFGTKGEFTPRNPAGQGLRKGGDTEPGSHIPGMEVDERPIPIFPGFWEEAIELVKCSYYRGRLLEEFRNGPPIRHLGVVMDGNRRYSRIRGLSSVSEGHKVGAFKILQVMSWAFSVGIENLTLWVLSPDNLKRGPGELDPLFAMIAHYINEMVVGDVPFSPLNVRFRVTGDRSILPDKLNRVIDEAEAATANYRFNLQLGIGYGGHSEALRATKMALGAKIKQGLSSDEAIAALTEGDISQNTYSAQLGLPRIDSLFRPGGECRLSGFALWESQHADFAFADENWPALKQSTFLRSVLDLSKRSRRLGG</sequence>
<dbReference type="CDD" id="cd00475">
    <property type="entry name" value="Cis_IPPS"/>
    <property type="match status" value="1"/>
</dbReference>
<evidence type="ECO:0000259" key="3">
    <source>
        <dbReference type="Pfam" id="PF09995"/>
    </source>
</evidence>